<accession>A0A6A7BT44</accession>
<protein>
    <submittedName>
        <fullName evidence="2">Uncharacterized protein</fullName>
    </submittedName>
</protein>
<name>A0A6A7BT44_9PEZI</name>
<gene>
    <name evidence="2" type="ORF">K470DRAFT_272516</name>
</gene>
<sequence length="146" mass="15089">MRVRRSAAAAAALAATGAYASNAAAMSAITSLSYSTVILSNCPDSASKKSLITVPQGMTVTYCPDCEGRGMSSMTQGSLGPSGSASQSQPGHSTIYTTTYESLCPTGVVTTIYTVTESCPEPTPTWTPDPDDVPQNYTVTVKECTV</sequence>
<dbReference type="Proteomes" id="UP000799421">
    <property type="component" value="Unassembled WGS sequence"/>
</dbReference>
<proteinExistence type="predicted"/>
<feature type="region of interest" description="Disordered" evidence="1">
    <location>
        <begin position="73"/>
        <end position="92"/>
    </location>
</feature>
<keyword evidence="3" id="KW-1185">Reference proteome</keyword>
<organism evidence="2 3">
    <name type="scientific">Piedraia hortae CBS 480.64</name>
    <dbReference type="NCBI Taxonomy" id="1314780"/>
    <lineage>
        <taxon>Eukaryota</taxon>
        <taxon>Fungi</taxon>
        <taxon>Dikarya</taxon>
        <taxon>Ascomycota</taxon>
        <taxon>Pezizomycotina</taxon>
        <taxon>Dothideomycetes</taxon>
        <taxon>Dothideomycetidae</taxon>
        <taxon>Capnodiales</taxon>
        <taxon>Piedraiaceae</taxon>
        <taxon>Piedraia</taxon>
    </lineage>
</organism>
<evidence type="ECO:0000256" key="1">
    <source>
        <dbReference type="SAM" id="MobiDB-lite"/>
    </source>
</evidence>
<reference evidence="2" key="1">
    <citation type="journal article" date="2020" name="Stud. Mycol.">
        <title>101 Dothideomycetes genomes: a test case for predicting lifestyles and emergence of pathogens.</title>
        <authorList>
            <person name="Haridas S."/>
            <person name="Albert R."/>
            <person name="Binder M."/>
            <person name="Bloem J."/>
            <person name="Labutti K."/>
            <person name="Salamov A."/>
            <person name="Andreopoulos B."/>
            <person name="Baker S."/>
            <person name="Barry K."/>
            <person name="Bills G."/>
            <person name="Bluhm B."/>
            <person name="Cannon C."/>
            <person name="Castanera R."/>
            <person name="Culley D."/>
            <person name="Daum C."/>
            <person name="Ezra D."/>
            <person name="Gonzalez J."/>
            <person name="Henrissat B."/>
            <person name="Kuo A."/>
            <person name="Liang C."/>
            <person name="Lipzen A."/>
            <person name="Lutzoni F."/>
            <person name="Magnuson J."/>
            <person name="Mondo S."/>
            <person name="Nolan M."/>
            <person name="Ohm R."/>
            <person name="Pangilinan J."/>
            <person name="Park H.-J."/>
            <person name="Ramirez L."/>
            <person name="Alfaro M."/>
            <person name="Sun H."/>
            <person name="Tritt A."/>
            <person name="Yoshinaga Y."/>
            <person name="Zwiers L.-H."/>
            <person name="Turgeon B."/>
            <person name="Goodwin S."/>
            <person name="Spatafora J."/>
            <person name="Crous P."/>
            <person name="Grigoriev I."/>
        </authorList>
    </citation>
    <scope>NUCLEOTIDE SEQUENCE</scope>
    <source>
        <strain evidence="2">CBS 480.64</strain>
    </source>
</reference>
<dbReference type="OrthoDB" id="5101370at2759"/>
<evidence type="ECO:0000313" key="3">
    <source>
        <dbReference type="Proteomes" id="UP000799421"/>
    </source>
</evidence>
<feature type="compositionally biased region" description="Low complexity" evidence="1">
    <location>
        <begin position="76"/>
        <end position="92"/>
    </location>
</feature>
<dbReference type="EMBL" id="MU006011">
    <property type="protein sequence ID" value="KAF2858384.1"/>
    <property type="molecule type" value="Genomic_DNA"/>
</dbReference>
<evidence type="ECO:0000313" key="2">
    <source>
        <dbReference type="EMBL" id="KAF2858384.1"/>
    </source>
</evidence>
<dbReference type="AlphaFoldDB" id="A0A6A7BT44"/>